<feature type="region of interest" description="Disordered" evidence="1">
    <location>
        <begin position="266"/>
        <end position="381"/>
    </location>
</feature>
<dbReference type="InterPro" id="IPR034432">
    <property type="entry name" value="Nup60"/>
</dbReference>
<protein>
    <recommendedName>
        <fullName evidence="4">Nucleoporin NUP60</fullName>
    </recommendedName>
</protein>
<proteinExistence type="predicted"/>
<evidence type="ECO:0000313" key="2">
    <source>
        <dbReference type="EMBL" id="EDK41774.2"/>
    </source>
</evidence>
<dbReference type="PANTHER" id="PTHR28284">
    <property type="entry name" value="NUCLEOPORIN NUP60"/>
    <property type="match status" value="1"/>
</dbReference>
<dbReference type="AlphaFoldDB" id="A5DRH1"/>
<gene>
    <name evidence="2" type="ORF">PGUG_05872</name>
</gene>
<feature type="region of interest" description="Disordered" evidence="1">
    <location>
        <begin position="161"/>
        <end position="182"/>
    </location>
</feature>
<feature type="region of interest" description="Disordered" evidence="1">
    <location>
        <begin position="1"/>
        <end position="79"/>
    </location>
</feature>
<dbReference type="GeneID" id="5123923"/>
<feature type="compositionally biased region" description="Polar residues" evidence="1">
    <location>
        <begin position="315"/>
        <end position="346"/>
    </location>
</feature>
<feature type="compositionally biased region" description="Basic and acidic residues" evidence="1">
    <location>
        <begin position="266"/>
        <end position="276"/>
    </location>
</feature>
<dbReference type="GO" id="GO:0006607">
    <property type="term" value="P:NLS-bearing protein import into nucleus"/>
    <property type="evidence" value="ECO:0007669"/>
    <property type="project" value="TreeGrafter"/>
</dbReference>
<feature type="compositionally biased region" description="Basic and acidic residues" evidence="1">
    <location>
        <begin position="1"/>
        <end position="14"/>
    </location>
</feature>
<dbReference type="EMBL" id="CH408162">
    <property type="protein sequence ID" value="EDK41774.2"/>
    <property type="molecule type" value="Genomic_DNA"/>
</dbReference>
<dbReference type="GO" id="GO:0017056">
    <property type="term" value="F:structural constituent of nuclear pore"/>
    <property type="evidence" value="ECO:0007669"/>
    <property type="project" value="InterPro"/>
</dbReference>
<dbReference type="GO" id="GO:0044615">
    <property type="term" value="C:nuclear pore nuclear basket"/>
    <property type="evidence" value="ECO:0007669"/>
    <property type="project" value="InterPro"/>
</dbReference>
<evidence type="ECO:0000256" key="1">
    <source>
        <dbReference type="SAM" id="MobiDB-lite"/>
    </source>
</evidence>
<dbReference type="Proteomes" id="UP000001997">
    <property type="component" value="Unassembled WGS sequence"/>
</dbReference>
<evidence type="ECO:0000313" key="3">
    <source>
        <dbReference type="Proteomes" id="UP000001997"/>
    </source>
</evidence>
<name>A5DRH1_PICGU</name>
<evidence type="ECO:0008006" key="4">
    <source>
        <dbReference type="Google" id="ProtNLM"/>
    </source>
</evidence>
<dbReference type="OMA" id="GHIDMNS"/>
<dbReference type="PANTHER" id="PTHR28284:SF1">
    <property type="entry name" value="NUCLEOPORIN NUP60"/>
    <property type="match status" value="1"/>
</dbReference>
<dbReference type="STRING" id="294746.A5DRH1"/>
<keyword evidence="3" id="KW-1185">Reference proteome</keyword>
<dbReference type="OrthoDB" id="5370852at2759"/>
<dbReference type="VEuPathDB" id="FungiDB:PGUG_05872"/>
<organism evidence="2 3">
    <name type="scientific">Meyerozyma guilliermondii (strain ATCC 6260 / CBS 566 / DSM 6381 / JCM 1539 / NBRC 10279 / NRRL Y-324)</name>
    <name type="common">Yeast</name>
    <name type="synonym">Candida guilliermondii</name>
    <dbReference type="NCBI Taxonomy" id="294746"/>
    <lineage>
        <taxon>Eukaryota</taxon>
        <taxon>Fungi</taxon>
        <taxon>Dikarya</taxon>
        <taxon>Ascomycota</taxon>
        <taxon>Saccharomycotina</taxon>
        <taxon>Pichiomycetes</taxon>
        <taxon>Debaryomycetaceae</taxon>
        <taxon>Meyerozyma</taxon>
    </lineage>
</organism>
<dbReference type="RefSeq" id="XP_001482109.2">
    <property type="nucleotide sequence ID" value="XM_001482059.1"/>
</dbReference>
<feature type="compositionally biased region" description="Polar residues" evidence="1">
    <location>
        <begin position="15"/>
        <end position="28"/>
    </location>
</feature>
<dbReference type="GO" id="GO:0034398">
    <property type="term" value="P:telomere tethering at nuclear periphery"/>
    <property type="evidence" value="ECO:0007669"/>
    <property type="project" value="TreeGrafter"/>
</dbReference>
<sequence length="457" mass="49504">MDSRQLFLSKKDSSNGRQSQSRPKNVLSSVKRIFSWGTHPDGSRMSDNSAQDSQQTRGNESYISARTPMNEAKVGDAKQTPSQVLSKFFSEKGDKPLTDIEYEGVQSLLAKARDNDTFLGDSSVLEGKNKRRRGSAQAPDVTNRSLLANLTGNGSFFYSTPQKQTLSRNPNASQIITPDYRPTYHSVNPRSIRSVKRVYHFSGVPSPYRTRITAPMRSAKAKQVLQDEKLHPPAALPSTTFDFTSKPMSATAGTLLSIIDGSETKDQVASKEDNKAGKFSNPYSSAGSIKAKKSEPTQTTSTKSKFPPISAKDIVNTTSFDKSEPIENTPSGEKTQPEKTQPNLSFAKTKVTEKSAPLPSTIRTDSGQASSLTETAPAFGQFGGSVKANSSSFKSSAADSSVGHIDMNSQALAPQPQAKPFSAESKAKYDYTFPGVDLKVADLDSAKVESFKSGFIF</sequence>
<dbReference type="GO" id="GO:0016973">
    <property type="term" value="P:poly(A)+ mRNA export from nucleus"/>
    <property type="evidence" value="ECO:0007669"/>
    <property type="project" value="TreeGrafter"/>
</dbReference>
<feature type="compositionally biased region" description="Polar residues" evidence="1">
    <location>
        <begin position="361"/>
        <end position="374"/>
    </location>
</feature>
<dbReference type="KEGG" id="pgu:PGUG_05872"/>
<accession>A5DRH1</accession>
<dbReference type="eggNOG" id="ENOG502SBKE">
    <property type="taxonomic scope" value="Eukaryota"/>
</dbReference>
<dbReference type="GO" id="GO:0031990">
    <property type="term" value="P:mRNA export from nucleus in response to heat stress"/>
    <property type="evidence" value="ECO:0007669"/>
    <property type="project" value="TreeGrafter"/>
</dbReference>
<dbReference type="FunCoup" id="A5DRH1">
    <property type="interactions" value="263"/>
</dbReference>
<reference evidence="2 3" key="1">
    <citation type="journal article" date="2009" name="Nature">
        <title>Evolution of pathogenicity and sexual reproduction in eight Candida genomes.</title>
        <authorList>
            <person name="Butler G."/>
            <person name="Rasmussen M.D."/>
            <person name="Lin M.F."/>
            <person name="Santos M.A."/>
            <person name="Sakthikumar S."/>
            <person name="Munro C.A."/>
            <person name="Rheinbay E."/>
            <person name="Grabherr M."/>
            <person name="Forche A."/>
            <person name="Reedy J.L."/>
            <person name="Agrafioti I."/>
            <person name="Arnaud M.B."/>
            <person name="Bates S."/>
            <person name="Brown A.J."/>
            <person name="Brunke S."/>
            <person name="Costanzo M.C."/>
            <person name="Fitzpatrick D.A."/>
            <person name="de Groot P.W."/>
            <person name="Harris D."/>
            <person name="Hoyer L.L."/>
            <person name="Hube B."/>
            <person name="Klis F.M."/>
            <person name="Kodira C."/>
            <person name="Lennard N."/>
            <person name="Logue M.E."/>
            <person name="Martin R."/>
            <person name="Neiman A.M."/>
            <person name="Nikolaou E."/>
            <person name="Quail M.A."/>
            <person name="Quinn J."/>
            <person name="Santos M.C."/>
            <person name="Schmitzberger F.F."/>
            <person name="Sherlock G."/>
            <person name="Shah P."/>
            <person name="Silverstein K.A."/>
            <person name="Skrzypek M.S."/>
            <person name="Soll D."/>
            <person name="Staggs R."/>
            <person name="Stansfield I."/>
            <person name="Stumpf M.P."/>
            <person name="Sudbery P.E."/>
            <person name="Srikantha T."/>
            <person name="Zeng Q."/>
            <person name="Berman J."/>
            <person name="Berriman M."/>
            <person name="Heitman J."/>
            <person name="Gow N.A."/>
            <person name="Lorenz M.C."/>
            <person name="Birren B.W."/>
            <person name="Kellis M."/>
            <person name="Cuomo C.A."/>
        </authorList>
    </citation>
    <scope>NUCLEOTIDE SEQUENCE [LARGE SCALE GENOMIC DNA]</scope>
    <source>
        <strain evidence="3">ATCC 6260 / CBS 566 / DSM 6381 / JCM 1539 / NBRC 10279 / NRRL Y-324</strain>
    </source>
</reference>
<dbReference type="HOGENOM" id="CLU_598660_0_0_1"/>
<dbReference type="InParanoid" id="A5DRH1"/>
<feature type="compositionally biased region" description="Polar residues" evidence="1">
    <location>
        <begin position="161"/>
        <end position="176"/>
    </location>
</feature>
<dbReference type="GO" id="GO:0008298">
    <property type="term" value="P:intracellular mRNA localization"/>
    <property type="evidence" value="ECO:0007669"/>
    <property type="project" value="TreeGrafter"/>
</dbReference>
<feature type="compositionally biased region" description="Polar residues" evidence="1">
    <location>
        <begin position="45"/>
        <end position="64"/>
    </location>
</feature>